<name>A0A1I5HIS6_PSUAM</name>
<dbReference type="InterPro" id="IPR023772">
    <property type="entry name" value="DNA-bd_HTH_TetR-type_CS"/>
</dbReference>
<dbReference type="Proteomes" id="UP000199614">
    <property type="component" value="Unassembled WGS sequence"/>
</dbReference>
<evidence type="ECO:0000256" key="3">
    <source>
        <dbReference type="SAM" id="MobiDB-lite"/>
    </source>
</evidence>
<feature type="domain" description="HTH tetR-type" evidence="4">
    <location>
        <begin position="197"/>
        <end position="257"/>
    </location>
</feature>
<accession>A0A1I5HIS6</accession>
<dbReference type="Gene3D" id="1.10.10.60">
    <property type="entry name" value="Homeodomain-like"/>
    <property type="match status" value="2"/>
</dbReference>
<dbReference type="OrthoDB" id="4456617at2"/>
<keyword evidence="1 2" id="KW-0238">DNA-binding</keyword>
<dbReference type="GO" id="GO:0003700">
    <property type="term" value="F:DNA-binding transcription factor activity"/>
    <property type="evidence" value="ECO:0007669"/>
    <property type="project" value="TreeGrafter"/>
</dbReference>
<dbReference type="InterPro" id="IPR001647">
    <property type="entry name" value="HTH_TetR"/>
</dbReference>
<proteinExistence type="predicted"/>
<dbReference type="PROSITE" id="PS50977">
    <property type="entry name" value="HTH_TETR_2"/>
    <property type="match status" value="2"/>
</dbReference>
<feature type="region of interest" description="Disordered" evidence="3">
    <location>
        <begin position="178"/>
        <end position="197"/>
    </location>
</feature>
<dbReference type="PANTHER" id="PTHR30055:SF146">
    <property type="entry name" value="HTH-TYPE TRANSCRIPTIONAL DUAL REGULATOR CECR"/>
    <property type="match status" value="1"/>
</dbReference>
<dbReference type="PANTHER" id="PTHR30055">
    <property type="entry name" value="HTH-TYPE TRANSCRIPTIONAL REGULATOR RUTR"/>
    <property type="match status" value="1"/>
</dbReference>
<feature type="domain" description="HTH tetR-type" evidence="4">
    <location>
        <begin position="14"/>
        <end position="74"/>
    </location>
</feature>
<organism evidence="5 6">
    <name type="scientific">Pseudonocardia ammonioxydans</name>
    <dbReference type="NCBI Taxonomy" id="260086"/>
    <lineage>
        <taxon>Bacteria</taxon>
        <taxon>Bacillati</taxon>
        <taxon>Actinomycetota</taxon>
        <taxon>Actinomycetes</taxon>
        <taxon>Pseudonocardiales</taxon>
        <taxon>Pseudonocardiaceae</taxon>
        <taxon>Pseudonocardia</taxon>
    </lineage>
</organism>
<gene>
    <name evidence="5" type="ORF">SAMN05216207_106615</name>
</gene>
<dbReference type="AlphaFoldDB" id="A0A1I5HIS6"/>
<dbReference type="PROSITE" id="PS01081">
    <property type="entry name" value="HTH_TETR_1"/>
    <property type="match status" value="1"/>
</dbReference>
<evidence type="ECO:0000313" key="6">
    <source>
        <dbReference type="Proteomes" id="UP000199614"/>
    </source>
</evidence>
<dbReference type="PRINTS" id="PR00455">
    <property type="entry name" value="HTHTETR"/>
</dbReference>
<reference evidence="5 6" key="1">
    <citation type="submission" date="2016-10" db="EMBL/GenBank/DDBJ databases">
        <authorList>
            <person name="de Groot N.N."/>
        </authorList>
    </citation>
    <scope>NUCLEOTIDE SEQUENCE [LARGE SCALE GENOMIC DNA]</scope>
    <source>
        <strain evidence="5 6">CGMCC 4.1877</strain>
    </source>
</reference>
<sequence>MTIDTRPAVRRRPRDRKQHILTAAGTRFWTDGYHQVSMAGIAADVGIGASALYRHFRGKQELLLAVLDQHLSALEALTAGPGGDVVTDLAAYTFEHREFGVLWEREAGHLPDEQRRELRHRLRGLAARVHPPGCEDADLRAWAALSVLDSPSHHRGRVTADHGLPVLVRAARAVLTAPLPAAGDDRPSGGGPGLTPASRREALLGAAVHLFARRGYPSVSLDDIGAATGIAGPSVYNHFTSKNEVLDAALNRGNEALWLGLHTALSDARDARDALTRLAQDYTTFALANPDLVGILISETVHLPADRQQVLRRAQNDYLAEWAALLPATCTTDDPPTAHLKVRAAVALANSVARIHHLRIRPEHAARTTALVTAVLDS</sequence>
<evidence type="ECO:0000259" key="4">
    <source>
        <dbReference type="PROSITE" id="PS50977"/>
    </source>
</evidence>
<evidence type="ECO:0000256" key="1">
    <source>
        <dbReference type="ARBA" id="ARBA00023125"/>
    </source>
</evidence>
<feature type="DNA-binding region" description="H-T-H motif" evidence="2">
    <location>
        <begin position="37"/>
        <end position="56"/>
    </location>
</feature>
<dbReference type="EMBL" id="FOUY01000066">
    <property type="protein sequence ID" value="SFO48165.1"/>
    <property type="molecule type" value="Genomic_DNA"/>
</dbReference>
<dbReference type="RefSeq" id="WP_093355878.1">
    <property type="nucleotide sequence ID" value="NZ_FOUY01000066.1"/>
</dbReference>
<dbReference type="STRING" id="260086.SAMN05216207_106615"/>
<keyword evidence="6" id="KW-1185">Reference proteome</keyword>
<protein>
    <submittedName>
        <fullName evidence="5">Transcriptional regulator, TetR family</fullName>
    </submittedName>
</protein>
<evidence type="ECO:0000313" key="5">
    <source>
        <dbReference type="EMBL" id="SFO48165.1"/>
    </source>
</evidence>
<feature type="DNA-binding region" description="H-T-H motif" evidence="2">
    <location>
        <begin position="220"/>
        <end position="239"/>
    </location>
</feature>
<dbReference type="InterPro" id="IPR050109">
    <property type="entry name" value="HTH-type_TetR-like_transc_reg"/>
</dbReference>
<dbReference type="GO" id="GO:0000976">
    <property type="term" value="F:transcription cis-regulatory region binding"/>
    <property type="evidence" value="ECO:0007669"/>
    <property type="project" value="TreeGrafter"/>
</dbReference>
<dbReference type="Pfam" id="PF00440">
    <property type="entry name" value="TetR_N"/>
    <property type="match status" value="2"/>
</dbReference>
<evidence type="ECO:0000256" key="2">
    <source>
        <dbReference type="PROSITE-ProRule" id="PRU00335"/>
    </source>
</evidence>
<dbReference type="SUPFAM" id="SSF46689">
    <property type="entry name" value="Homeodomain-like"/>
    <property type="match status" value="2"/>
</dbReference>
<dbReference type="Gene3D" id="1.10.357.10">
    <property type="entry name" value="Tetracycline Repressor, domain 2"/>
    <property type="match status" value="2"/>
</dbReference>
<dbReference type="InterPro" id="IPR009057">
    <property type="entry name" value="Homeodomain-like_sf"/>
</dbReference>